<dbReference type="Proteomes" id="UP001153678">
    <property type="component" value="Unassembled WGS sequence"/>
</dbReference>
<name>A0A9W4X7Z8_9GLOM</name>
<reference evidence="1" key="1">
    <citation type="submission" date="2022-08" db="EMBL/GenBank/DDBJ databases">
        <authorList>
            <person name="Kallberg Y."/>
            <person name="Tangrot J."/>
            <person name="Rosling A."/>
        </authorList>
    </citation>
    <scope>NUCLEOTIDE SEQUENCE</scope>
    <source>
        <strain evidence="1">Wild A</strain>
    </source>
</reference>
<proteinExistence type="predicted"/>
<dbReference type="EMBL" id="CAMKVN010009130">
    <property type="protein sequence ID" value="CAI2193132.1"/>
    <property type="molecule type" value="Genomic_DNA"/>
</dbReference>
<feature type="non-terminal residue" evidence="1">
    <location>
        <position position="1"/>
    </location>
</feature>
<comment type="caution">
    <text evidence="1">The sequence shown here is derived from an EMBL/GenBank/DDBJ whole genome shotgun (WGS) entry which is preliminary data.</text>
</comment>
<dbReference type="AlphaFoldDB" id="A0A9W4X7Z8"/>
<protein>
    <submittedName>
        <fullName evidence="1">9939_t:CDS:1</fullName>
    </submittedName>
</protein>
<gene>
    <name evidence="1" type="ORF">FWILDA_LOCUS15922</name>
</gene>
<organism evidence="1 2">
    <name type="scientific">Funneliformis geosporum</name>
    <dbReference type="NCBI Taxonomy" id="1117311"/>
    <lineage>
        <taxon>Eukaryota</taxon>
        <taxon>Fungi</taxon>
        <taxon>Fungi incertae sedis</taxon>
        <taxon>Mucoromycota</taxon>
        <taxon>Glomeromycotina</taxon>
        <taxon>Glomeromycetes</taxon>
        <taxon>Glomerales</taxon>
        <taxon>Glomeraceae</taxon>
        <taxon>Funneliformis</taxon>
    </lineage>
</organism>
<sequence>SGSCLGCEQEPSKRKVFGRYKKGFYYINYQSSPYEKEIKINVLLEMIFTMSDSITLNSYDDATTVTGMKHIMKEKHTMISQITVMYHTWICYIRMMTGDIIFWGDKL</sequence>
<evidence type="ECO:0000313" key="2">
    <source>
        <dbReference type="Proteomes" id="UP001153678"/>
    </source>
</evidence>
<keyword evidence="2" id="KW-1185">Reference proteome</keyword>
<evidence type="ECO:0000313" key="1">
    <source>
        <dbReference type="EMBL" id="CAI2193132.1"/>
    </source>
</evidence>
<accession>A0A9W4X7Z8</accession>